<comment type="catalytic activity">
    <reaction evidence="20">
        <text>Preferential cleavage: (Ac)2-L-Lys-D-Ala-|-D-Ala. Also transpeptidation of peptidyl-alanyl moieties that are N-acyl substituents of D-alanine.</text>
        <dbReference type="EC" id="3.4.16.4"/>
    </reaction>
</comment>
<evidence type="ECO:0000256" key="3">
    <source>
        <dbReference type="ARBA" id="ARBA00018638"/>
    </source>
</evidence>
<dbReference type="SUPFAM" id="SSF53955">
    <property type="entry name" value="Lysozyme-like"/>
    <property type="match status" value="1"/>
</dbReference>
<keyword evidence="19" id="KW-0961">Cell wall biogenesis/degradation</keyword>
<dbReference type="GO" id="GO:0008955">
    <property type="term" value="F:peptidoglycan glycosyltransferase activity"/>
    <property type="evidence" value="ECO:0007669"/>
    <property type="project" value="UniProtKB-EC"/>
</dbReference>
<dbReference type="Pfam" id="PF17092">
    <property type="entry name" value="PCB_OB"/>
    <property type="match status" value="1"/>
</dbReference>
<sequence length="870" mass="97347">MQNFLKFLRISSKIFIVLSILCFTGLIGLYLYLEPKLPSIEGLSEIQLQVPLRVYSSEGGLIAEYGEKRRSPKKIEDIPLALRQAFLAAEDDRFYEHPGVDYQGILRAAMVLVTTGKRGQGGSTITMQLARNFYLSREKTFGRKLNEIFLALKIEQQLSKDKILELYLNKIYLGNRAYGVAAAARVYYGKTLDDLSLSQLAMIAGLPKAPSKYNPIVNPKRALQRRNYVLKRMLELGYISEEDMRFAKAQSVSAGLHKSQVEVSAFYVAEMVRYEISRQFGEEAYTTGLNVFTTLDGRLQNAANRSLRHALQAYDRRHGYRGAEQQVDLSPEGVEFTTQEQEMLWEESVEDLSVVGAMHPALVLEVADKGARIYLEGGRLIQLDWEAMKWAKAFINRNRQGKEPREASDILKKGDIIRVYKEKDKWHLGQVPQVQGALTSLRSNDGALQALVGGYDFHKSKFNRAMQAKRQAGSSFKPFIYSAALSKNYTAATLINDAPVVFHDSTMEGTWRPENYSGKFFGPTRLREALVKSRNLVSIRILRSIGVRYATNFAKKFGFDSARLPHNLSLALGSGEMSPLQLSRGFAAFSNGGYRIKPYFIQRIEDLKGNILFEADPEVACVRCELKARGISLSQPLVASANEQEREKAEQLRQEQLLSAALQNKQNSPVSVKRDGADTVAGVEGKKAVIEPGGSETGLGYKLPRQAERAADARVIYIMNSILRDVIKRGTGRRALVLGRSDLHGKTGTTNDQKDAWFNGFNNKLVATAWVGFDQQKLSLGNYETGSKAALPMWIEFMKTALEGMPETRMRRPERLVNAKINAETGELANATDTNVAFEIFRAERAPKSMSAAKIPSGVDEYNVIPEQLF</sequence>
<evidence type="ECO:0000256" key="1">
    <source>
        <dbReference type="ARBA" id="ARBA00004249"/>
    </source>
</evidence>
<evidence type="ECO:0000259" key="26">
    <source>
        <dbReference type="Pfam" id="PF17092"/>
    </source>
</evidence>
<evidence type="ECO:0000256" key="4">
    <source>
        <dbReference type="ARBA" id="ARBA00022475"/>
    </source>
</evidence>
<feature type="domain" description="Glycosyl transferase family 51" evidence="25">
    <location>
        <begin position="60"/>
        <end position="233"/>
    </location>
</feature>
<evidence type="ECO:0000256" key="14">
    <source>
        <dbReference type="ARBA" id="ARBA00022984"/>
    </source>
</evidence>
<dbReference type="GO" id="GO:0005886">
    <property type="term" value="C:plasma membrane"/>
    <property type="evidence" value="ECO:0007669"/>
    <property type="project" value="UniProtKB-SubCell"/>
</dbReference>
<evidence type="ECO:0000256" key="11">
    <source>
        <dbReference type="ARBA" id="ARBA00022801"/>
    </source>
</evidence>
<proteinExistence type="predicted"/>
<dbReference type="GO" id="GO:0046677">
    <property type="term" value="P:response to antibiotic"/>
    <property type="evidence" value="ECO:0007669"/>
    <property type="project" value="UniProtKB-KW"/>
</dbReference>
<dbReference type="Gene3D" id="3.40.710.10">
    <property type="entry name" value="DD-peptidase/beta-lactamase superfamily"/>
    <property type="match status" value="3"/>
</dbReference>
<evidence type="ECO:0000256" key="17">
    <source>
        <dbReference type="ARBA" id="ARBA00023251"/>
    </source>
</evidence>
<dbReference type="PANTHER" id="PTHR32282">
    <property type="entry name" value="BINDING PROTEIN TRANSPEPTIDASE, PUTATIVE-RELATED"/>
    <property type="match status" value="1"/>
</dbReference>
<dbReference type="GO" id="GO:0071555">
    <property type="term" value="P:cell wall organization"/>
    <property type="evidence" value="ECO:0007669"/>
    <property type="project" value="UniProtKB-KW"/>
</dbReference>
<dbReference type="SUPFAM" id="SSF56601">
    <property type="entry name" value="beta-lactamase/transpeptidase-like"/>
    <property type="match status" value="1"/>
</dbReference>
<dbReference type="Pfam" id="PF00905">
    <property type="entry name" value="Transpeptidase"/>
    <property type="match status" value="1"/>
</dbReference>
<reference evidence="27" key="1">
    <citation type="submission" date="2018-06" db="EMBL/GenBank/DDBJ databases">
        <authorList>
            <person name="Zhirakovskaya E."/>
        </authorList>
    </citation>
    <scope>NUCLEOTIDE SEQUENCE</scope>
</reference>
<dbReference type="InterPro" id="IPR023346">
    <property type="entry name" value="Lysozyme-like_dom_sf"/>
</dbReference>
<dbReference type="NCBIfam" id="TIGR02074">
    <property type="entry name" value="PBP_1a_fam"/>
    <property type="match status" value="1"/>
</dbReference>
<keyword evidence="14" id="KW-0573">Peptidoglycan synthesis</keyword>
<organism evidence="27">
    <name type="scientific">hydrothermal vent metagenome</name>
    <dbReference type="NCBI Taxonomy" id="652676"/>
    <lineage>
        <taxon>unclassified sequences</taxon>
        <taxon>metagenomes</taxon>
        <taxon>ecological metagenomes</taxon>
    </lineage>
</organism>
<evidence type="ECO:0000256" key="8">
    <source>
        <dbReference type="ARBA" id="ARBA00022676"/>
    </source>
</evidence>
<accession>A0A3B0XDA3</accession>
<dbReference type="Gene3D" id="1.10.3810.10">
    <property type="entry name" value="Biosynthetic peptidoglycan transglycosylase-like"/>
    <property type="match status" value="1"/>
</dbReference>
<evidence type="ECO:0000256" key="7">
    <source>
        <dbReference type="ARBA" id="ARBA00022670"/>
    </source>
</evidence>
<keyword evidence="12" id="KW-0133">Cell shape</keyword>
<protein>
    <recommendedName>
        <fullName evidence="3">Penicillin-binding protein 1A</fullName>
        <ecNumber evidence="21">2.4.99.28</ecNumber>
        <ecNumber evidence="2">3.4.16.4</ecNumber>
    </recommendedName>
</protein>
<keyword evidence="10 23" id="KW-0812">Transmembrane</keyword>
<evidence type="ECO:0000256" key="12">
    <source>
        <dbReference type="ARBA" id="ARBA00022960"/>
    </source>
</evidence>
<dbReference type="AlphaFoldDB" id="A0A3B0XDA3"/>
<dbReference type="FunFam" id="1.10.3810.10:FF:000003">
    <property type="entry name" value="Penicillin-binding protein 1a"/>
    <property type="match status" value="1"/>
</dbReference>
<keyword evidence="9 27" id="KW-0808">Transferase</keyword>
<dbReference type="EC" id="2.4.99.28" evidence="21"/>
<evidence type="ECO:0000256" key="15">
    <source>
        <dbReference type="ARBA" id="ARBA00022989"/>
    </source>
</evidence>
<dbReference type="GO" id="GO:0009252">
    <property type="term" value="P:peptidoglycan biosynthetic process"/>
    <property type="evidence" value="ECO:0007669"/>
    <property type="project" value="UniProtKB-KW"/>
</dbReference>
<keyword evidence="16 23" id="KW-0472">Membrane</keyword>
<keyword evidence="15 23" id="KW-1133">Transmembrane helix</keyword>
<evidence type="ECO:0000256" key="23">
    <source>
        <dbReference type="SAM" id="Phobius"/>
    </source>
</evidence>
<keyword evidence="6" id="KW-0121">Carboxypeptidase</keyword>
<evidence type="ECO:0000256" key="9">
    <source>
        <dbReference type="ARBA" id="ARBA00022679"/>
    </source>
</evidence>
<dbReference type="GO" id="GO:0008658">
    <property type="term" value="F:penicillin binding"/>
    <property type="evidence" value="ECO:0007669"/>
    <property type="project" value="InterPro"/>
</dbReference>
<name>A0A3B0XDA3_9ZZZZ</name>
<dbReference type="EC" id="3.4.16.4" evidence="2"/>
<gene>
    <name evidence="27" type="ORF">MNBD_GAMMA10-1379</name>
</gene>
<keyword evidence="5" id="KW-0997">Cell inner membrane</keyword>
<dbReference type="InterPro" id="IPR050396">
    <property type="entry name" value="Glycosyltr_51/Transpeptidase"/>
</dbReference>
<dbReference type="InterPro" id="IPR001460">
    <property type="entry name" value="PCN-bd_Tpept"/>
</dbReference>
<feature type="domain" description="Penicillin-binding protein OB-like" evidence="26">
    <location>
        <begin position="320"/>
        <end position="434"/>
    </location>
</feature>
<dbReference type="GO" id="GO:0006508">
    <property type="term" value="P:proteolysis"/>
    <property type="evidence" value="ECO:0007669"/>
    <property type="project" value="UniProtKB-KW"/>
</dbReference>
<feature type="domain" description="Penicillin-binding protein transpeptidase" evidence="24">
    <location>
        <begin position="443"/>
        <end position="616"/>
    </location>
</feature>
<evidence type="ECO:0000256" key="21">
    <source>
        <dbReference type="ARBA" id="ARBA00044770"/>
    </source>
</evidence>
<evidence type="ECO:0000259" key="24">
    <source>
        <dbReference type="Pfam" id="PF00905"/>
    </source>
</evidence>
<evidence type="ECO:0000313" key="27">
    <source>
        <dbReference type="EMBL" id="VAW62263.1"/>
    </source>
</evidence>
<dbReference type="InterPro" id="IPR031376">
    <property type="entry name" value="PCB_OB"/>
</dbReference>
<dbReference type="GO" id="GO:0009002">
    <property type="term" value="F:serine-type D-Ala-D-Ala carboxypeptidase activity"/>
    <property type="evidence" value="ECO:0007669"/>
    <property type="project" value="UniProtKB-EC"/>
</dbReference>
<dbReference type="Pfam" id="PF00912">
    <property type="entry name" value="Transgly"/>
    <property type="match status" value="1"/>
</dbReference>
<evidence type="ECO:0000256" key="6">
    <source>
        <dbReference type="ARBA" id="ARBA00022645"/>
    </source>
</evidence>
<keyword evidence="11" id="KW-0378">Hydrolase</keyword>
<feature type="transmembrane region" description="Helical" evidence="23">
    <location>
        <begin position="12"/>
        <end position="33"/>
    </location>
</feature>
<dbReference type="PANTHER" id="PTHR32282:SF27">
    <property type="entry name" value="PENICILLIN-BINDING PROTEIN 1A"/>
    <property type="match status" value="1"/>
</dbReference>
<evidence type="ECO:0000256" key="22">
    <source>
        <dbReference type="ARBA" id="ARBA00049902"/>
    </source>
</evidence>
<dbReference type="InterPro" id="IPR012338">
    <property type="entry name" value="Beta-lactam/transpept-like"/>
</dbReference>
<keyword evidence="13" id="KW-0735">Signal-anchor</keyword>
<comment type="catalytic activity">
    <reaction evidence="22">
        <text>[GlcNAc-(1-&gt;4)-Mur2Ac(oyl-L-Ala-gamma-D-Glu-L-Lys-D-Ala-D-Ala)](n)-di-trans,octa-cis-undecaprenyl diphosphate + beta-D-GlcNAc-(1-&gt;4)-Mur2Ac(oyl-L-Ala-gamma-D-Glu-L-Lys-D-Ala-D-Ala)-di-trans,octa-cis-undecaprenyl diphosphate = [GlcNAc-(1-&gt;4)-Mur2Ac(oyl-L-Ala-gamma-D-Glu-L-Lys-D-Ala-D-Ala)](n+1)-di-trans,octa-cis-undecaprenyl diphosphate + di-trans,octa-cis-undecaprenyl diphosphate + H(+)</text>
        <dbReference type="Rhea" id="RHEA:23708"/>
        <dbReference type="Rhea" id="RHEA-COMP:9602"/>
        <dbReference type="Rhea" id="RHEA-COMP:9603"/>
        <dbReference type="ChEBI" id="CHEBI:15378"/>
        <dbReference type="ChEBI" id="CHEBI:58405"/>
        <dbReference type="ChEBI" id="CHEBI:60033"/>
        <dbReference type="ChEBI" id="CHEBI:78435"/>
        <dbReference type="EC" id="2.4.99.28"/>
    </reaction>
</comment>
<dbReference type="EMBL" id="UOFJ01000068">
    <property type="protein sequence ID" value="VAW62263.1"/>
    <property type="molecule type" value="Genomic_DNA"/>
</dbReference>
<keyword evidence="8 27" id="KW-0328">Glycosyltransferase</keyword>
<keyword evidence="4" id="KW-1003">Cell membrane</keyword>
<evidence type="ECO:0000256" key="20">
    <source>
        <dbReference type="ARBA" id="ARBA00034000"/>
    </source>
</evidence>
<comment type="subcellular location">
    <subcellularLocation>
        <location evidence="1">Cell inner membrane</location>
        <topology evidence="1">Single-pass type II membrane protein</topology>
    </subcellularLocation>
</comment>
<dbReference type="InterPro" id="IPR001264">
    <property type="entry name" value="Glyco_trans_51"/>
</dbReference>
<evidence type="ECO:0000256" key="10">
    <source>
        <dbReference type="ARBA" id="ARBA00022692"/>
    </source>
</evidence>
<keyword evidence="17" id="KW-0046">Antibiotic resistance</keyword>
<evidence type="ECO:0000259" key="25">
    <source>
        <dbReference type="Pfam" id="PF00912"/>
    </source>
</evidence>
<dbReference type="GO" id="GO:0030288">
    <property type="term" value="C:outer membrane-bounded periplasmic space"/>
    <property type="evidence" value="ECO:0007669"/>
    <property type="project" value="TreeGrafter"/>
</dbReference>
<dbReference type="InterPro" id="IPR036950">
    <property type="entry name" value="PBP_transglycosylase"/>
</dbReference>
<keyword evidence="7" id="KW-0645">Protease</keyword>
<evidence type="ECO:0000256" key="13">
    <source>
        <dbReference type="ARBA" id="ARBA00022968"/>
    </source>
</evidence>
<dbReference type="GO" id="GO:0008360">
    <property type="term" value="P:regulation of cell shape"/>
    <property type="evidence" value="ECO:0007669"/>
    <property type="project" value="UniProtKB-KW"/>
</dbReference>
<evidence type="ECO:0000256" key="18">
    <source>
        <dbReference type="ARBA" id="ARBA00023268"/>
    </source>
</evidence>
<evidence type="ECO:0000256" key="19">
    <source>
        <dbReference type="ARBA" id="ARBA00023316"/>
    </source>
</evidence>
<evidence type="ECO:0000256" key="5">
    <source>
        <dbReference type="ARBA" id="ARBA00022519"/>
    </source>
</evidence>
<evidence type="ECO:0000256" key="16">
    <source>
        <dbReference type="ARBA" id="ARBA00023136"/>
    </source>
</evidence>
<keyword evidence="18" id="KW-0511">Multifunctional enzyme</keyword>
<evidence type="ECO:0000256" key="2">
    <source>
        <dbReference type="ARBA" id="ARBA00012448"/>
    </source>
</evidence>